<sequence>MANIIFAEPENLRVPSLKLRQRLQSAPGMKIILKSPMIAKTPTTPLLSGRKAFGTINKIIPPSAVTTAEGGRKETQTKHTAHCKVEEYPEIEKFIPYNPLDFEKYSIPEDLVCISGMALPGLACFPKTPHACEEDLEKLDPLPDYHKPTVSLTSLSLPDYCLELDAFLQTLEQIIELPPEPVTD</sequence>
<keyword evidence="11" id="KW-0539">Nucleus</keyword>
<dbReference type="AlphaFoldDB" id="A0A665UYU2"/>
<evidence type="ECO:0000256" key="4">
    <source>
        <dbReference type="ARBA" id="ARBA00022490"/>
    </source>
</evidence>
<keyword evidence="4" id="KW-0963">Cytoplasm</keyword>
<gene>
    <name evidence="14" type="primary">pttg1</name>
</gene>
<comment type="subcellular location">
    <subcellularLocation>
        <location evidence="2">Cytoplasm</location>
    </subcellularLocation>
    <subcellularLocation>
        <location evidence="1">Nucleus</location>
    </subcellularLocation>
</comment>
<accession>A0A665UYU2</accession>
<dbReference type="GO" id="GO:0051301">
    <property type="term" value="P:cell division"/>
    <property type="evidence" value="ECO:0007669"/>
    <property type="project" value="UniProtKB-KW"/>
</dbReference>
<keyword evidence="5" id="KW-0132">Cell division</keyword>
<evidence type="ECO:0000256" key="11">
    <source>
        <dbReference type="ARBA" id="ARBA00023242"/>
    </source>
</evidence>
<dbReference type="PANTHER" id="PTHR10418">
    <property type="entry name" value="SECURIN-3"/>
    <property type="match status" value="1"/>
</dbReference>
<keyword evidence="10" id="KW-0729">SH3-binding</keyword>
<evidence type="ECO:0000256" key="8">
    <source>
        <dbReference type="ARBA" id="ARBA00022829"/>
    </source>
</evidence>
<keyword evidence="7" id="KW-0498">Mitosis</keyword>
<dbReference type="GO" id="GO:0045143">
    <property type="term" value="P:homologous chromosome segregation"/>
    <property type="evidence" value="ECO:0007669"/>
    <property type="project" value="TreeGrafter"/>
</dbReference>
<organism evidence="14 15">
    <name type="scientific">Echeneis naucrates</name>
    <name type="common">Live sharksucker</name>
    <dbReference type="NCBI Taxonomy" id="173247"/>
    <lineage>
        <taxon>Eukaryota</taxon>
        <taxon>Metazoa</taxon>
        <taxon>Chordata</taxon>
        <taxon>Craniata</taxon>
        <taxon>Vertebrata</taxon>
        <taxon>Euteleostomi</taxon>
        <taxon>Actinopterygii</taxon>
        <taxon>Neopterygii</taxon>
        <taxon>Teleostei</taxon>
        <taxon>Neoteleostei</taxon>
        <taxon>Acanthomorphata</taxon>
        <taxon>Carangaria</taxon>
        <taxon>Carangiformes</taxon>
        <taxon>Echeneidae</taxon>
        <taxon>Echeneis</taxon>
    </lineage>
</organism>
<evidence type="ECO:0000256" key="5">
    <source>
        <dbReference type="ARBA" id="ARBA00022618"/>
    </source>
</evidence>
<evidence type="ECO:0000256" key="10">
    <source>
        <dbReference type="ARBA" id="ARBA00023036"/>
    </source>
</evidence>
<dbReference type="InterPro" id="IPR006940">
    <property type="entry name" value="Securin_separation_inhibitor"/>
</dbReference>
<evidence type="ECO:0000256" key="2">
    <source>
        <dbReference type="ARBA" id="ARBA00004496"/>
    </source>
</evidence>
<evidence type="ECO:0000256" key="3">
    <source>
        <dbReference type="ARBA" id="ARBA00009264"/>
    </source>
</evidence>
<protein>
    <recommendedName>
        <fullName evidence="13">Securin</fullName>
    </recommendedName>
</protein>
<evidence type="ECO:0000256" key="6">
    <source>
        <dbReference type="ARBA" id="ARBA00022737"/>
    </source>
</evidence>
<evidence type="ECO:0000256" key="12">
    <source>
        <dbReference type="ARBA" id="ARBA00023306"/>
    </source>
</evidence>
<comment type="similarity">
    <text evidence="3">Belongs to the securin family.</text>
</comment>
<evidence type="ECO:0000256" key="13">
    <source>
        <dbReference type="ARBA" id="ARBA00039185"/>
    </source>
</evidence>
<dbReference type="Proteomes" id="UP000472264">
    <property type="component" value="Chromosome 10"/>
</dbReference>
<dbReference type="GO" id="GO:0051276">
    <property type="term" value="P:chromosome organization"/>
    <property type="evidence" value="ECO:0007669"/>
    <property type="project" value="InterPro"/>
</dbReference>
<proteinExistence type="inferred from homology"/>
<dbReference type="GO" id="GO:0017124">
    <property type="term" value="F:SH3 domain binding"/>
    <property type="evidence" value="ECO:0007669"/>
    <property type="project" value="UniProtKB-KW"/>
</dbReference>
<evidence type="ECO:0000256" key="9">
    <source>
        <dbReference type="ARBA" id="ARBA00022843"/>
    </source>
</evidence>
<name>A0A665UYU2_ECHNA</name>
<reference evidence="14" key="3">
    <citation type="submission" date="2025-09" db="UniProtKB">
        <authorList>
            <consortium name="Ensembl"/>
        </authorList>
    </citation>
    <scope>IDENTIFICATION</scope>
</reference>
<dbReference type="PANTHER" id="PTHR10418:SF2">
    <property type="entry name" value="SECURIN"/>
    <property type="match status" value="1"/>
</dbReference>
<dbReference type="OMA" id="PPVCYDF"/>
<keyword evidence="12" id="KW-0131">Cell cycle</keyword>
<keyword evidence="6" id="KW-0677">Repeat</keyword>
<keyword evidence="15" id="KW-1185">Reference proteome</keyword>
<dbReference type="InParanoid" id="A0A665UYU2"/>
<evidence type="ECO:0000256" key="1">
    <source>
        <dbReference type="ARBA" id="ARBA00004123"/>
    </source>
</evidence>
<keyword evidence="8" id="KW-0159">Chromosome partition</keyword>
<evidence type="ECO:0000256" key="7">
    <source>
        <dbReference type="ARBA" id="ARBA00022776"/>
    </source>
</evidence>
<evidence type="ECO:0000313" key="15">
    <source>
        <dbReference type="Proteomes" id="UP000472264"/>
    </source>
</evidence>
<keyword evidence="9" id="KW-0832">Ubl conjugation</keyword>
<reference evidence="14" key="1">
    <citation type="submission" date="2021-04" db="EMBL/GenBank/DDBJ databases">
        <authorList>
            <consortium name="Wellcome Sanger Institute Data Sharing"/>
        </authorList>
    </citation>
    <scope>NUCLEOTIDE SEQUENCE [LARGE SCALE GENOMIC DNA]</scope>
</reference>
<evidence type="ECO:0000313" key="14">
    <source>
        <dbReference type="Ensembl" id="ENSENLP00000024616.1"/>
    </source>
</evidence>
<dbReference type="FunCoup" id="A0A665UYU2">
    <property type="interactions" value="1081"/>
</dbReference>
<dbReference type="GO" id="GO:0005737">
    <property type="term" value="C:cytoplasm"/>
    <property type="evidence" value="ECO:0007669"/>
    <property type="project" value="UniProtKB-SubCell"/>
</dbReference>
<dbReference type="Ensembl" id="ENSENLT00000025414.1">
    <property type="protein sequence ID" value="ENSENLP00000024616.1"/>
    <property type="gene ID" value="ENSENLG00000011125.1"/>
</dbReference>
<reference evidence="14" key="2">
    <citation type="submission" date="2025-08" db="UniProtKB">
        <authorList>
            <consortium name="Ensembl"/>
        </authorList>
    </citation>
    <scope>IDENTIFICATION</scope>
</reference>
<dbReference type="GO" id="GO:0005634">
    <property type="term" value="C:nucleus"/>
    <property type="evidence" value="ECO:0007669"/>
    <property type="project" value="UniProtKB-SubCell"/>
</dbReference>